<evidence type="ECO:0008006" key="3">
    <source>
        <dbReference type="Google" id="ProtNLM"/>
    </source>
</evidence>
<sequence>MATSNCDNAINYKSTDSQKECCAVIAMREAVETLAAREKISYEEALLRFTSSRAYEALFDFDTEIWKEGSDYLLSLYDYCTSKKTA</sequence>
<dbReference type="AlphaFoldDB" id="A0A2T3FUV2"/>
<name>A0A2T3FUV2_9CLOT</name>
<evidence type="ECO:0000313" key="2">
    <source>
        <dbReference type="Proteomes" id="UP000241048"/>
    </source>
</evidence>
<dbReference type="Proteomes" id="UP000241048">
    <property type="component" value="Unassembled WGS sequence"/>
</dbReference>
<accession>A0A2T3FUV2</accession>
<dbReference type="EMBL" id="PYLO01000001">
    <property type="protein sequence ID" value="PST39062.1"/>
    <property type="molecule type" value="Genomic_DNA"/>
</dbReference>
<keyword evidence="2" id="KW-1185">Reference proteome</keyword>
<protein>
    <recommendedName>
        <fullName evidence="3">DUF3791 domain-containing protein</fullName>
    </recommendedName>
</protein>
<proteinExistence type="predicted"/>
<comment type="caution">
    <text evidence="1">The sequence shown here is derived from an EMBL/GenBank/DDBJ whole genome shotgun (WGS) entry which is preliminary data.</text>
</comment>
<gene>
    <name evidence="1" type="ORF">C7U56_03865</name>
</gene>
<dbReference type="RefSeq" id="WP_107000211.1">
    <property type="nucleotide sequence ID" value="NZ_PYLO01000001.1"/>
</dbReference>
<organism evidence="1 2">
    <name type="scientific">Clostridium fessum</name>
    <dbReference type="NCBI Taxonomy" id="2126740"/>
    <lineage>
        <taxon>Bacteria</taxon>
        <taxon>Bacillati</taxon>
        <taxon>Bacillota</taxon>
        <taxon>Clostridia</taxon>
        <taxon>Eubacteriales</taxon>
        <taxon>Clostridiaceae</taxon>
        <taxon>Clostridium</taxon>
    </lineage>
</organism>
<evidence type="ECO:0000313" key="1">
    <source>
        <dbReference type="EMBL" id="PST39062.1"/>
    </source>
</evidence>
<reference evidence="1 2" key="1">
    <citation type="submission" date="2018-03" db="EMBL/GenBank/DDBJ databases">
        <title>Lachnoclostridium SNUG30386 gen.nov., sp.nov., isolated from human faeces.</title>
        <authorList>
            <person name="Seo B."/>
            <person name="Jeon K."/>
            <person name="Ko G."/>
        </authorList>
    </citation>
    <scope>NUCLEOTIDE SEQUENCE [LARGE SCALE GENOMIC DNA]</scope>
    <source>
        <strain evidence="1 2">SNUG30386</strain>
    </source>
</reference>